<dbReference type="InterPro" id="IPR050490">
    <property type="entry name" value="Bact_solute-bd_prot1"/>
</dbReference>
<dbReference type="GeneID" id="86060510"/>
<dbReference type="PANTHER" id="PTHR43649:SF33">
    <property type="entry name" value="POLYGALACTURONAN_RHAMNOGALACTURONAN-BINDING PROTEIN YTCQ"/>
    <property type="match status" value="1"/>
</dbReference>
<keyword evidence="5" id="KW-0449">Lipoprotein</keyword>
<protein>
    <submittedName>
        <fullName evidence="7">ABC-type glycerol-3-phosphate transport system substrate-binding protein</fullName>
    </submittedName>
</protein>
<feature type="chain" id="PRO_5015893139" evidence="6">
    <location>
        <begin position="25"/>
        <end position="505"/>
    </location>
</feature>
<keyword evidence="2 6" id="KW-0732">Signal</keyword>
<dbReference type="InterPro" id="IPR006059">
    <property type="entry name" value="SBP"/>
</dbReference>
<evidence type="ECO:0000256" key="5">
    <source>
        <dbReference type="ARBA" id="ARBA00023288"/>
    </source>
</evidence>
<dbReference type="RefSeq" id="WP_110322042.1">
    <property type="nucleotide sequence ID" value="NZ_QJKD01000002.1"/>
</dbReference>
<keyword evidence="3" id="KW-0472">Membrane</keyword>
<dbReference type="Proteomes" id="UP000248057">
    <property type="component" value="Unassembled WGS sequence"/>
</dbReference>
<proteinExistence type="predicted"/>
<name>A0A2V3YAW1_9FIRM</name>
<keyword evidence="1" id="KW-1003">Cell membrane</keyword>
<keyword evidence="4" id="KW-0564">Palmitate</keyword>
<dbReference type="SUPFAM" id="SSF53850">
    <property type="entry name" value="Periplasmic binding protein-like II"/>
    <property type="match status" value="1"/>
</dbReference>
<evidence type="ECO:0000313" key="8">
    <source>
        <dbReference type="Proteomes" id="UP000248057"/>
    </source>
</evidence>
<sequence>MKHLLHAMLFMAVILLAGCSQDGADSGEEEERPITLCYELFGSQTAEDTENEWYRELERRTGEKITVQRIPSVNYVSRIERMTTADSLPMAVATNDSLMSSPVMRRAISAGSFWKLDDYIEDYPALYQQIGEQFWESVRIDGAVYGIPRLRIQPRNGLYYRADWAQRLGISEVRTLEDFYRMLTRFTYEDPDENGRDDTYGLGFCWTDYGNKSWNGIATLTTVLGGPNYWEYRDNAMLPDFFTEEYLEALRFFRRCINEGVMSREASITTVQQRQKDFLEGNTGCCFGCIDDALGLQAELESRIPGASLSVMTSLENGDKRRRVNSDRGYNGMLMFNKSGEGGIRTEEELRRVLSFFNSLCKQEDLFTYGVEQVDFVQNPDGSKELLKMEDGTLKLNADMMDFTQIFTFDCMTGASEDSELKRQMEKVMEESSPYLVFDDADLLQSSTYIKKKESLNRIIQNASMRYILGEIGDEEFNAAREEWLEAGGTEVISELTEQYELKKK</sequence>
<evidence type="ECO:0000256" key="6">
    <source>
        <dbReference type="SAM" id="SignalP"/>
    </source>
</evidence>
<organism evidence="7 8">
    <name type="scientific">Hungatella effluvii</name>
    <dbReference type="NCBI Taxonomy" id="1096246"/>
    <lineage>
        <taxon>Bacteria</taxon>
        <taxon>Bacillati</taxon>
        <taxon>Bacillota</taxon>
        <taxon>Clostridia</taxon>
        <taxon>Lachnospirales</taxon>
        <taxon>Lachnospiraceae</taxon>
        <taxon>Hungatella</taxon>
    </lineage>
</organism>
<dbReference type="Pfam" id="PF01547">
    <property type="entry name" value="SBP_bac_1"/>
    <property type="match status" value="1"/>
</dbReference>
<reference evidence="7 8" key="1">
    <citation type="submission" date="2018-05" db="EMBL/GenBank/DDBJ databases">
        <title>Genomic Encyclopedia of Type Strains, Phase IV (KMG-IV): sequencing the most valuable type-strain genomes for metagenomic binning, comparative biology and taxonomic classification.</title>
        <authorList>
            <person name="Goeker M."/>
        </authorList>
    </citation>
    <scope>NUCLEOTIDE SEQUENCE [LARGE SCALE GENOMIC DNA]</scope>
    <source>
        <strain evidence="7 8">DSM 24995</strain>
    </source>
</reference>
<dbReference type="Gene3D" id="3.40.190.10">
    <property type="entry name" value="Periplasmic binding protein-like II"/>
    <property type="match status" value="2"/>
</dbReference>
<gene>
    <name evidence="7" type="ORF">DFR60_102526</name>
</gene>
<dbReference type="EMBL" id="QJKD01000002">
    <property type="protein sequence ID" value="PXX56251.1"/>
    <property type="molecule type" value="Genomic_DNA"/>
</dbReference>
<evidence type="ECO:0000256" key="1">
    <source>
        <dbReference type="ARBA" id="ARBA00022475"/>
    </source>
</evidence>
<comment type="caution">
    <text evidence="7">The sequence shown here is derived from an EMBL/GenBank/DDBJ whole genome shotgun (WGS) entry which is preliminary data.</text>
</comment>
<feature type="signal peptide" evidence="6">
    <location>
        <begin position="1"/>
        <end position="24"/>
    </location>
</feature>
<evidence type="ECO:0000313" key="7">
    <source>
        <dbReference type="EMBL" id="PXX56251.1"/>
    </source>
</evidence>
<dbReference type="PANTHER" id="PTHR43649">
    <property type="entry name" value="ARABINOSE-BINDING PROTEIN-RELATED"/>
    <property type="match status" value="1"/>
</dbReference>
<evidence type="ECO:0000256" key="4">
    <source>
        <dbReference type="ARBA" id="ARBA00023139"/>
    </source>
</evidence>
<dbReference type="AlphaFoldDB" id="A0A2V3YAW1"/>
<evidence type="ECO:0000256" key="2">
    <source>
        <dbReference type="ARBA" id="ARBA00022729"/>
    </source>
</evidence>
<keyword evidence="8" id="KW-1185">Reference proteome</keyword>
<accession>A0A2V3YAW1</accession>
<evidence type="ECO:0000256" key="3">
    <source>
        <dbReference type="ARBA" id="ARBA00023136"/>
    </source>
</evidence>
<dbReference type="PROSITE" id="PS51257">
    <property type="entry name" value="PROKAR_LIPOPROTEIN"/>
    <property type="match status" value="1"/>
</dbReference>